<evidence type="ECO:0000256" key="2">
    <source>
        <dbReference type="ARBA" id="ARBA00004167"/>
    </source>
</evidence>
<accession>A0AAW0KMJ9</accession>
<dbReference type="EC" id="2.3.2.27" evidence="4"/>
<dbReference type="PANTHER" id="PTHR45768:SF54">
    <property type="entry name" value="RING-H2 FINGER PROTEIN ATL47-LIKE"/>
    <property type="match status" value="1"/>
</dbReference>
<protein>
    <recommendedName>
        <fullName evidence="4">RING-type E3 ubiquitin transferase</fullName>
        <ecNumber evidence="4">2.3.2.27</ecNumber>
    </recommendedName>
</protein>
<dbReference type="AlphaFoldDB" id="A0AAW0KMJ9"/>
<dbReference type="GO" id="GO:0016020">
    <property type="term" value="C:membrane"/>
    <property type="evidence" value="ECO:0007669"/>
    <property type="project" value="UniProtKB-SubCell"/>
</dbReference>
<evidence type="ECO:0000256" key="4">
    <source>
        <dbReference type="ARBA" id="ARBA00012483"/>
    </source>
</evidence>
<reference evidence="15 16" key="1">
    <citation type="journal article" date="2018" name="Sci. Data">
        <title>The draft genome sequence of cork oak.</title>
        <authorList>
            <person name="Ramos A.M."/>
            <person name="Usie A."/>
            <person name="Barbosa P."/>
            <person name="Barros P.M."/>
            <person name="Capote T."/>
            <person name="Chaves I."/>
            <person name="Simoes F."/>
            <person name="Abreu I."/>
            <person name="Carrasquinho I."/>
            <person name="Faro C."/>
            <person name="Guimaraes J.B."/>
            <person name="Mendonca D."/>
            <person name="Nobrega F."/>
            <person name="Rodrigues L."/>
            <person name="Saibo N.J.M."/>
            <person name="Varela M.C."/>
            <person name="Egas C."/>
            <person name="Matos J."/>
            <person name="Miguel C.M."/>
            <person name="Oliveira M.M."/>
            <person name="Ricardo C.P."/>
            <person name="Goncalves S."/>
        </authorList>
    </citation>
    <scope>NUCLEOTIDE SEQUENCE [LARGE SCALE GENOMIC DNA]</scope>
    <source>
        <strain evidence="16">cv. HL8</strain>
    </source>
</reference>
<comment type="similarity">
    <text evidence="13">Belongs to the RING-type zinc finger family. ATL subfamily.</text>
</comment>
<sequence>MLLNHSTSLLYLHKLSPPPTKFFSHFKHSYSLLLSNPSPSPPPPLLPSCPSFSLPRVSFFCLNPPRQRQAKPFATANAATAKRKETDTFFTHEDVSWASLGCPISFLGLSIVPASIGPLWFSGASEKSPIKLFQIDPHWKACGNGKMQSPIDLLDCRVQVFPSLGKSMRDYQPAPAVMKTRRHDNMLLDLSSVDLISKGNACISSRRNAADNFLNKDLDFIGAKSFVAHWHCLELLYTCNEAYGGGGSPSSSSFIITMDEYNQWLSVNSSTNRKLVLVPKDKARIEKRCEAIVAWVERLFRNNPPNMNLRIESDAEIVVKFLTGEVGCNDVNLIEFKRKFVPYNSKVIWINEELNGIAHSLAQYACECQSLKSLNHSTGTALKTTRRDEVWDYENGFPVGLIATILEDYGRRMVKVKFGCNNIVDTGSILCYEVPLLRMTEDMDKKGDQKEEIEESHGGIGRGFDNSYFWGFAEKNQTEKWFSHQSSSLSLLSPSSSPSLPYNTAYQKQPSPSSSSGNFSQNIDLHHQSVNQIDTQRFLSLMLSRDNCNNPYNFLDSDLDQAFIDAVPTFLYKEIMGLKEPFDCAAHGYYLIQLALFVEGTFTHLGLLGFPLKTQFFVLRTQGKKMSFQAMGQLGFFLVKKPAENAIISEKSVFSVGLGKFRSSNDGVGAVVERRVGETSSSSLDARCYSLGSYQYVVADSELQVALCPNRVGGSMRIVKGRGTKWDFYN</sequence>
<dbReference type="Gene3D" id="3.10.200.10">
    <property type="entry name" value="Alpha carbonic anhydrase"/>
    <property type="match status" value="1"/>
</dbReference>
<keyword evidence="12" id="KW-0472">Membrane</keyword>
<evidence type="ECO:0000256" key="6">
    <source>
        <dbReference type="ARBA" id="ARBA00022692"/>
    </source>
</evidence>
<feature type="region of interest" description="Disordered" evidence="14">
    <location>
        <begin position="502"/>
        <end position="521"/>
    </location>
</feature>
<dbReference type="GO" id="GO:0031625">
    <property type="term" value="F:ubiquitin protein ligase binding"/>
    <property type="evidence" value="ECO:0007669"/>
    <property type="project" value="TreeGrafter"/>
</dbReference>
<evidence type="ECO:0000256" key="5">
    <source>
        <dbReference type="ARBA" id="ARBA00022679"/>
    </source>
</evidence>
<comment type="subcellular location">
    <subcellularLocation>
        <location evidence="2">Membrane</location>
        <topology evidence="2">Single-pass membrane protein</topology>
    </subcellularLocation>
</comment>
<dbReference type="EMBL" id="PKMF04000278">
    <property type="protein sequence ID" value="KAK7839684.1"/>
    <property type="molecule type" value="Genomic_DNA"/>
</dbReference>
<dbReference type="SUPFAM" id="SSF51069">
    <property type="entry name" value="Carbonic anhydrase"/>
    <property type="match status" value="1"/>
</dbReference>
<keyword evidence="9" id="KW-0833">Ubl conjugation pathway</keyword>
<keyword evidence="10" id="KW-0862">Zinc</keyword>
<evidence type="ECO:0000313" key="16">
    <source>
        <dbReference type="Proteomes" id="UP000237347"/>
    </source>
</evidence>
<gene>
    <name evidence="15" type="primary">ATL47_0</name>
    <name evidence="15" type="ORF">CFP56_017633</name>
</gene>
<dbReference type="InterPro" id="IPR036398">
    <property type="entry name" value="CA_dom_sf"/>
</dbReference>
<dbReference type="PANTHER" id="PTHR45768">
    <property type="entry name" value="E3 UBIQUITIN-PROTEIN LIGASE RNF13-LIKE"/>
    <property type="match status" value="1"/>
</dbReference>
<keyword evidence="16" id="KW-1185">Reference proteome</keyword>
<dbReference type="GO" id="GO:0061630">
    <property type="term" value="F:ubiquitin protein ligase activity"/>
    <property type="evidence" value="ECO:0007669"/>
    <property type="project" value="UniProtKB-EC"/>
</dbReference>
<keyword evidence="5" id="KW-0808">Transferase</keyword>
<evidence type="ECO:0000256" key="7">
    <source>
        <dbReference type="ARBA" id="ARBA00022723"/>
    </source>
</evidence>
<name>A0AAW0KMJ9_QUESU</name>
<evidence type="ECO:0000256" key="13">
    <source>
        <dbReference type="ARBA" id="ARBA00024209"/>
    </source>
</evidence>
<keyword evidence="8" id="KW-0863">Zinc-finger</keyword>
<evidence type="ECO:0000256" key="12">
    <source>
        <dbReference type="ARBA" id="ARBA00023136"/>
    </source>
</evidence>
<comment type="pathway">
    <text evidence="3">Protein modification; protein ubiquitination.</text>
</comment>
<comment type="caution">
    <text evidence="15">The sequence shown here is derived from an EMBL/GenBank/DDBJ whole genome shotgun (WGS) entry which is preliminary data.</text>
</comment>
<dbReference type="GO" id="GO:0008270">
    <property type="term" value="F:zinc ion binding"/>
    <property type="evidence" value="ECO:0007669"/>
    <property type="project" value="UniProtKB-KW"/>
</dbReference>
<evidence type="ECO:0000256" key="8">
    <source>
        <dbReference type="ARBA" id="ARBA00022771"/>
    </source>
</evidence>
<evidence type="ECO:0000256" key="3">
    <source>
        <dbReference type="ARBA" id="ARBA00004906"/>
    </source>
</evidence>
<organism evidence="15 16">
    <name type="scientific">Quercus suber</name>
    <name type="common">Cork oak</name>
    <dbReference type="NCBI Taxonomy" id="58331"/>
    <lineage>
        <taxon>Eukaryota</taxon>
        <taxon>Viridiplantae</taxon>
        <taxon>Streptophyta</taxon>
        <taxon>Embryophyta</taxon>
        <taxon>Tracheophyta</taxon>
        <taxon>Spermatophyta</taxon>
        <taxon>Magnoliopsida</taxon>
        <taxon>eudicotyledons</taxon>
        <taxon>Gunneridae</taxon>
        <taxon>Pentapetalae</taxon>
        <taxon>rosids</taxon>
        <taxon>fabids</taxon>
        <taxon>Fagales</taxon>
        <taxon>Fagaceae</taxon>
        <taxon>Quercus</taxon>
    </lineage>
</organism>
<keyword evidence="11" id="KW-1133">Transmembrane helix</keyword>
<evidence type="ECO:0000256" key="11">
    <source>
        <dbReference type="ARBA" id="ARBA00022989"/>
    </source>
</evidence>
<evidence type="ECO:0000256" key="1">
    <source>
        <dbReference type="ARBA" id="ARBA00000900"/>
    </source>
</evidence>
<evidence type="ECO:0000256" key="9">
    <source>
        <dbReference type="ARBA" id="ARBA00022786"/>
    </source>
</evidence>
<keyword evidence="6" id="KW-0812">Transmembrane</keyword>
<comment type="catalytic activity">
    <reaction evidence="1">
        <text>S-ubiquitinyl-[E2 ubiquitin-conjugating enzyme]-L-cysteine + [acceptor protein]-L-lysine = [E2 ubiquitin-conjugating enzyme]-L-cysteine + N(6)-ubiquitinyl-[acceptor protein]-L-lysine.</text>
        <dbReference type="EC" id="2.3.2.27"/>
    </reaction>
</comment>
<evidence type="ECO:0000256" key="10">
    <source>
        <dbReference type="ARBA" id="ARBA00022833"/>
    </source>
</evidence>
<keyword evidence="7" id="KW-0479">Metal-binding</keyword>
<evidence type="ECO:0000256" key="14">
    <source>
        <dbReference type="SAM" id="MobiDB-lite"/>
    </source>
</evidence>
<proteinExistence type="inferred from homology"/>
<dbReference type="Proteomes" id="UP000237347">
    <property type="component" value="Unassembled WGS sequence"/>
</dbReference>
<evidence type="ECO:0000313" key="15">
    <source>
        <dbReference type="EMBL" id="KAK7839684.1"/>
    </source>
</evidence>